<dbReference type="RefSeq" id="XP_024548743.1">
    <property type="nucleotide sequence ID" value="XM_024692959.1"/>
</dbReference>
<feature type="transmembrane region" description="Helical" evidence="8">
    <location>
        <begin position="141"/>
        <end position="160"/>
    </location>
</feature>
<evidence type="ECO:0000256" key="5">
    <source>
        <dbReference type="ARBA" id="ARBA00022989"/>
    </source>
</evidence>
<dbReference type="OrthoDB" id="4078873at2759"/>
<feature type="transmembrane region" description="Helical" evidence="8">
    <location>
        <begin position="107"/>
        <end position="129"/>
    </location>
</feature>
<dbReference type="GO" id="GO:0022857">
    <property type="term" value="F:transmembrane transporter activity"/>
    <property type="evidence" value="ECO:0007669"/>
    <property type="project" value="InterPro"/>
</dbReference>
<comment type="subcellular location">
    <subcellularLocation>
        <location evidence="1">Membrane</location>
        <topology evidence="1">Multi-pass membrane protein</topology>
    </subcellularLocation>
</comment>
<feature type="transmembrane region" description="Helical" evidence="8">
    <location>
        <begin position="447"/>
        <end position="465"/>
    </location>
</feature>
<dbReference type="KEGG" id="bfu:BCIN_05g03450"/>
<evidence type="ECO:0000256" key="7">
    <source>
        <dbReference type="ARBA" id="ARBA00023180"/>
    </source>
</evidence>
<sequence length="594" mass="65328">MGFRPWRTKTDGLVSEVAVGPEMTAYPDGLDHKNDGLNTAVNDPASSVDDRPVEDAQHGVQAVEAVTLVWTKNQLYLAYAFIFLVFFVISMQQQIQNNLSVYVTSSFILLPLTGTTSIVSSIVGGVFRLPTAKFIDLIGRAEGFAVMTGFATIGLIMMAACKNVETYAAAQVFYWLGFDGMMYVLDVFMADTSSLKNRALVFAFSTTPYIVTTWVGPPAASSFLKTSGWPWAFGTFAIITPVICIPILSLLWVNQGKAKKAGLIKKIDSGRTWTESIKYYFWEFDVIGLLLVSAGFVLLLLPFSLASYQKEGWHSAMIIAMLVIGVLCLIAFGFFERYAGRKSFIPFELLTDRTVVGACLCAAFFFISFYCWDSYFYSYLQAVHNLSVTHTGYVTNIYSIGSCFWAVVISYAIRVTGRFRWLALYFAVPLQTLGVGLMIHFRQPDQPIGYVIMCQIFIAFSGGTISICEQMAVMAAAPHKGVASMLALIGLFSSVGGAIGVAISGAIYTNTFPAALAQKISDPELAAQLYGNLLVQLEYPVGSVERDAVWYAYGESMKWLAVAGVIFLIPCFVFVGMWRDYKVDEIKQVKGTVA</sequence>
<evidence type="ECO:0000256" key="2">
    <source>
        <dbReference type="ARBA" id="ARBA00008335"/>
    </source>
</evidence>
<dbReference type="GeneID" id="5440544"/>
<keyword evidence="5 8" id="KW-1133">Transmembrane helix</keyword>
<dbReference type="PANTHER" id="PTHR23501:SF107">
    <property type="entry name" value="TRANSPORTER, PUTATIVE (AFU_ORTHOLOGUE AFUA_7G04730)-RELATED"/>
    <property type="match status" value="1"/>
</dbReference>
<evidence type="ECO:0008006" key="11">
    <source>
        <dbReference type="Google" id="ProtNLM"/>
    </source>
</evidence>
<feature type="transmembrane region" description="Helical" evidence="8">
    <location>
        <begin position="397"/>
        <end position="415"/>
    </location>
</feature>
<evidence type="ECO:0000256" key="6">
    <source>
        <dbReference type="ARBA" id="ARBA00023136"/>
    </source>
</evidence>
<dbReference type="GO" id="GO:0005886">
    <property type="term" value="C:plasma membrane"/>
    <property type="evidence" value="ECO:0007669"/>
    <property type="project" value="TreeGrafter"/>
</dbReference>
<gene>
    <name evidence="9" type="ORF">BCIN_05g03450</name>
</gene>
<keyword evidence="6 8" id="KW-0472">Membrane</keyword>
<feature type="transmembrane region" description="Helical" evidence="8">
    <location>
        <begin position="422"/>
        <end position="441"/>
    </location>
</feature>
<dbReference type="AlphaFoldDB" id="A0A384JHP4"/>
<dbReference type="Gene3D" id="1.20.1250.20">
    <property type="entry name" value="MFS general substrate transporter like domains"/>
    <property type="match status" value="2"/>
</dbReference>
<evidence type="ECO:0000256" key="3">
    <source>
        <dbReference type="ARBA" id="ARBA00022448"/>
    </source>
</evidence>
<dbReference type="SUPFAM" id="SSF103473">
    <property type="entry name" value="MFS general substrate transporter"/>
    <property type="match status" value="2"/>
</dbReference>
<dbReference type="InterPro" id="IPR011701">
    <property type="entry name" value="MFS"/>
</dbReference>
<feature type="transmembrane region" description="Helical" evidence="8">
    <location>
        <begin position="486"/>
        <end position="508"/>
    </location>
</feature>
<feature type="transmembrane region" description="Helical" evidence="8">
    <location>
        <begin position="172"/>
        <end position="190"/>
    </location>
</feature>
<feature type="transmembrane region" description="Helical" evidence="8">
    <location>
        <begin position="76"/>
        <end position="95"/>
    </location>
</feature>
<evidence type="ECO:0000256" key="4">
    <source>
        <dbReference type="ARBA" id="ARBA00022692"/>
    </source>
</evidence>
<evidence type="ECO:0000256" key="8">
    <source>
        <dbReference type="SAM" id="Phobius"/>
    </source>
</evidence>
<dbReference type="InterPro" id="IPR036259">
    <property type="entry name" value="MFS_trans_sf"/>
</dbReference>
<keyword evidence="7" id="KW-0325">Glycoprotein</keyword>
<accession>A0A384JHP4</accession>
<feature type="transmembrane region" description="Helical" evidence="8">
    <location>
        <begin position="355"/>
        <end position="377"/>
    </location>
</feature>
<dbReference type="EMBL" id="CP009809">
    <property type="protein sequence ID" value="ATZ49951.1"/>
    <property type="molecule type" value="Genomic_DNA"/>
</dbReference>
<feature type="transmembrane region" description="Helical" evidence="8">
    <location>
        <begin position="559"/>
        <end position="578"/>
    </location>
</feature>
<evidence type="ECO:0000256" key="1">
    <source>
        <dbReference type="ARBA" id="ARBA00004141"/>
    </source>
</evidence>
<dbReference type="VEuPathDB" id="FungiDB:Bcin05g03450"/>
<keyword evidence="3" id="KW-0813">Transport</keyword>
<dbReference type="PANTHER" id="PTHR23501">
    <property type="entry name" value="MAJOR FACILITATOR SUPERFAMILY"/>
    <property type="match status" value="1"/>
</dbReference>
<proteinExistence type="inferred from homology"/>
<feature type="transmembrane region" description="Helical" evidence="8">
    <location>
        <begin position="313"/>
        <end position="335"/>
    </location>
</feature>
<name>A0A384JHP4_BOTFB</name>
<feature type="transmembrane region" description="Helical" evidence="8">
    <location>
        <begin position="229"/>
        <end position="253"/>
    </location>
</feature>
<reference evidence="9 10" key="3">
    <citation type="journal article" date="2017" name="Mol. Plant Pathol.">
        <title>A gapless genome sequence of the fungus Botrytis cinerea.</title>
        <authorList>
            <person name="Van Kan J.A."/>
            <person name="Stassen J.H."/>
            <person name="Mosbach A."/>
            <person name="Van Der Lee T.A."/>
            <person name="Faino L."/>
            <person name="Farmer A.D."/>
            <person name="Papasotiriou D.G."/>
            <person name="Zhou S."/>
            <person name="Seidl M.F."/>
            <person name="Cottam E."/>
            <person name="Edel D."/>
            <person name="Hahn M."/>
            <person name="Schwartz D.C."/>
            <person name="Dietrich R.A."/>
            <person name="Widdison S."/>
            <person name="Scalliet G."/>
        </authorList>
    </citation>
    <scope>NUCLEOTIDE SEQUENCE [LARGE SCALE GENOMIC DNA]</scope>
    <source>
        <strain evidence="9 10">B05.10</strain>
    </source>
</reference>
<comment type="similarity">
    <text evidence="2">Belongs to the major facilitator superfamily.</text>
</comment>
<protein>
    <recommendedName>
        <fullName evidence="11">Siderophore iron transporter protein</fullName>
    </recommendedName>
</protein>
<keyword evidence="10" id="KW-1185">Reference proteome</keyword>
<dbReference type="FunFam" id="1.20.1250.20:FF:000335">
    <property type="entry name" value="Siderochrome iron transporter 2"/>
    <property type="match status" value="1"/>
</dbReference>
<dbReference type="FunFam" id="1.20.1250.20:FF:000284">
    <property type="entry name" value="Siderophore iron transporter mirB"/>
    <property type="match status" value="1"/>
</dbReference>
<dbReference type="Pfam" id="PF07690">
    <property type="entry name" value="MFS_1"/>
    <property type="match status" value="1"/>
</dbReference>
<feature type="transmembrane region" description="Helical" evidence="8">
    <location>
        <begin position="279"/>
        <end position="301"/>
    </location>
</feature>
<organism evidence="9 10">
    <name type="scientific">Botryotinia fuckeliana (strain B05.10)</name>
    <name type="common">Noble rot fungus</name>
    <name type="synonym">Botrytis cinerea</name>
    <dbReference type="NCBI Taxonomy" id="332648"/>
    <lineage>
        <taxon>Eukaryota</taxon>
        <taxon>Fungi</taxon>
        <taxon>Dikarya</taxon>
        <taxon>Ascomycota</taxon>
        <taxon>Pezizomycotina</taxon>
        <taxon>Leotiomycetes</taxon>
        <taxon>Helotiales</taxon>
        <taxon>Sclerotiniaceae</taxon>
        <taxon>Botrytis</taxon>
    </lineage>
</organism>
<evidence type="ECO:0000313" key="10">
    <source>
        <dbReference type="Proteomes" id="UP000001798"/>
    </source>
</evidence>
<reference evidence="9 10" key="1">
    <citation type="journal article" date="2011" name="PLoS Genet.">
        <title>Genomic analysis of the necrotrophic fungal pathogens Sclerotinia sclerotiorum and Botrytis cinerea.</title>
        <authorList>
            <person name="Amselem J."/>
            <person name="Cuomo C.A."/>
            <person name="van Kan J.A."/>
            <person name="Viaud M."/>
            <person name="Benito E.P."/>
            <person name="Couloux A."/>
            <person name="Coutinho P.M."/>
            <person name="de Vries R.P."/>
            <person name="Dyer P.S."/>
            <person name="Fillinger S."/>
            <person name="Fournier E."/>
            <person name="Gout L."/>
            <person name="Hahn M."/>
            <person name="Kohn L."/>
            <person name="Lapalu N."/>
            <person name="Plummer K.M."/>
            <person name="Pradier J.M."/>
            <person name="Quevillon E."/>
            <person name="Sharon A."/>
            <person name="Simon A."/>
            <person name="ten Have A."/>
            <person name="Tudzynski B."/>
            <person name="Tudzynski P."/>
            <person name="Wincker P."/>
            <person name="Andrew M."/>
            <person name="Anthouard V."/>
            <person name="Beever R.E."/>
            <person name="Beffa R."/>
            <person name="Benoit I."/>
            <person name="Bouzid O."/>
            <person name="Brault B."/>
            <person name="Chen Z."/>
            <person name="Choquer M."/>
            <person name="Collemare J."/>
            <person name="Cotton P."/>
            <person name="Danchin E.G."/>
            <person name="Da Silva C."/>
            <person name="Gautier A."/>
            <person name="Giraud C."/>
            <person name="Giraud T."/>
            <person name="Gonzalez C."/>
            <person name="Grossetete S."/>
            <person name="Guldener U."/>
            <person name="Henrissat B."/>
            <person name="Howlett B.J."/>
            <person name="Kodira C."/>
            <person name="Kretschmer M."/>
            <person name="Lappartient A."/>
            <person name="Leroch M."/>
            <person name="Levis C."/>
            <person name="Mauceli E."/>
            <person name="Neuveglise C."/>
            <person name="Oeser B."/>
            <person name="Pearson M."/>
            <person name="Poulain J."/>
            <person name="Poussereau N."/>
            <person name="Quesneville H."/>
            <person name="Rascle C."/>
            <person name="Schumacher J."/>
            <person name="Segurens B."/>
            <person name="Sexton A."/>
            <person name="Silva E."/>
            <person name="Sirven C."/>
            <person name="Soanes D.M."/>
            <person name="Talbot N.J."/>
            <person name="Templeton M."/>
            <person name="Yandava C."/>
            <person name="Yarden O."/>
            <person name="Zeng Q."/>
            <person name="Rollins J.A."/>
            <person name="Lebrun M.H."/>
            <person name="Dickman M."/>
        </authorList>
    </citation>
    <scope>NUCLEOTIDE SEQUENCE [LARGE SCALE GENOMIC DNA]</scope>
    <source>
        <strain evidence="9 10">B05.10</strain>
    </source>
</reference>
<feature type="transmembrane region" description="Helical" evidence="8">
    <location>
        <begin position="199"/>
        <end position="217"/>
    </location>
</feature>
<dbReference type="Proteomes" id="UP000001798">
    <property type="component" value="Chromosome 5"/>
</dbReference>
<reference evidence="9 10" key="2">
    <citation type="journal article" date="2012" name="Eukaryot. Cell">
        <title>Genome update of Botrytis cinerea strains B05.10 and T4.</title>
        <authorList>
            <person name="Staats M."/>
            <person name="van Kan J.A."/>
        </authorList>
    </citation>
    <scope>NUCLEOTIDE SEQUENCE [LARGE SCALE GENOMIC DNA]</scope>
    <source>
        <strain evidence="9 10">B05.10</strain>
    </source>
</reference>
<keyword evidence="4 8" id="KW-0812">Transmembrane</keyword>
<evidence type="ECO:0000313" key="9">
    <source>
        <dbReference type="EMBL" id="ATZ49951.1"/>
    </source>
</evidence>